<accession>A0A1E5L605</accession>
<dbReference type="Pfam" id="PF13847">
    <property type="entry name" value="Methyltransf_31"/>
    <property type="match status" value="1"/>
</dbReference>
<dbReference type="EMBL" id="MJAT01000014">
    <property type="protein sequence ID" value="OEH85560.1"/>
    <property type="molecule type" value="Genomic_DNA"/>
</dbReference>
<reference evidence="2 3" key="1">
    <citation type="submission" date="2016-09" db="EMBL/GenBank/DDBJ databases">
        <title>Desulfuribacillus arsenicus sp. nov., an obligately anaerobic, dissimilatory arsenic- and antimonate-reducing bacterium isolated from anoxic sediments.</title>
        <authorList>
            <person name="Abin C.A."/>
            <person name="Hollibaugh J.T."/>
        </authorList>
    </citation>
    <scope>NUCLEOTIDE SEQUENCE [LARGE SCALE GENOMIC DNA]</scope>
    <source>
        <strain evidence="2 3">MLFW-2</strain>
    </source>
</reference>
<dbReference type="InterPro" id="IPR029063">
    <property type="entry name" value="SAM-dependent_MTases_sf"/>
</dbReference>
<dbReference type="SUPFAM" id="SSF53335">
    <property type="entry name" value="S-adenosyl-L-methionine-dependent methyltransferases"/>
    <property type="match status" value="1"/>
</dbReference>
<dbReference type="Proteomes" id="UP000095255">
    <property type="component" value="Unassembled WGS sequence"/>
</dbReference>
<name>A0A1E5L605_9FIRM</name>
<keyword evidence="3" id="KW-1185">Reference proteome</keyword>
<dbReference type="OrthoDB" id="9791837at2"/>
<evidence type="ECO:0000259" key="1">
    <source>
        <dbReference type="Pfam" id="PF13847"/>
    </source>
</evidence>
<proteinExistence type="predicted"/>
<sequence length="253" mass="29455">MRKMRPVKNKTYDDIASEWDEFAQIRSRQIVEGIDLSYHNVLIPCIFNLASKSDLSNVLDMGCGAGYLTYKLSKKAKKVIGVDLSRDNISIAQQNYGSNKKIDFIHSSIEDYADIAEKPEFSLAIANMTLMDVIKLDDVLSSVSKLLKKEGQFIFTITHPCFWPFYWKYADEEWFEYTKEIIIEAMFSISLQDTSEHLTTHVHRPLEMYFNSIERNGLKIDRIIEPLPTDEIANKYPKKWEYPRFLAVRCKKV</sequence>
<evidence type="ECO:0000313" key="2">
    <source>
        <dbReference type="EMBL" id="OEH85560.1"/>
    </source>
</evidence>
<dbReference type="AlphaFoldDB" id="A0A1E5L605"/>
<dbReference type="Gene3D" id="3.40.50.150">
    <property type="entry name" value="Vaccinia Virus protein VP39"/>
    <property type="match status" value="1"/>
</dbReference>
<evidence type="ECO:0000313" key="3">
    <source>
        <dbReference type="Proteomes" id="UP000095255"/>
    </source>
</evidence>
<protein>
    <recommendedName>
        <fullName evidence="1">Methyltransferase domain-containing protein</fullName>
    </recommendedName>
</protein>
<organism evidence="2 3">
    <name type="scientific">Desulfuribacillus stibiiarsenatis</name>
    <dbReference type="NCBI Taxonomy" id="1390249"/>
    <lineage>
        <taxon>Bacteria</taxon>
        <taxon>Bacillati</taxon>
        <taxon>Bacillota</taxon>
        <taxon>Desulfuribacillia</taxon>
        <taxon>Desulfuribacillales</taxon>
        <taxon>Desulfuribacillaceae</taxon>
        <taxon>Desulfuribacillus</taxon>
    </lineage>
</organism>
<dbReference type="PANTHER" id="PTHR43861">
    <property type="entry name" value="TRANS-ACONITATE 2-METHYLTRANSFERASE-RELATED"/>
    <property type="match status" value="1"/>
</dbReference>
<dbReference type="STRING" id="1390249.BHU72_15065"/>
<feature type="domain" description="Methyltransferase" evidence="1">
    <location>
        <begin position="54"/>
        <end position="156"/>
    </location>
</feature>
<dbReference type="InterPro" id="IPR025714">
    <property type="entry name" value="Methyltranfer_dom"/>
</dbReference>
<dbReference type="CDD" id="cd02440">
    <property type="entry name" value="AdoMet_MTases"/>
    <property type="match status" value="1"/>
</dbReference>
<comment type="caution">
    <text evidence="2">The sequence shown here is derived from an EMBL/GenBank/DDBJ whole genome shotgun (WGS) entry which is preliminary data.</text>
</comment>
<gene>
    <name evidence="2" type="ORF">BHU72_15065</name>
</gene>